<reference evidence="2 3" key="1">
    <citation type="submission" date="2016-02" db="EMBL/GenBank/DDBJ databases">
        <authorList>
            <person name="Wen L."/>
            <person name="He K."/>
            <person name="Yang H."/>
        </authorList>
    </citation>
    <scope>NUCLEOTIDE SEQUENCE [LARGE SCALE GENOMIC DNA]</scope>
    <source>
        <strain evidence="2 3">CD09_2</strain>
    </source>
</reference>
<dbReference type="SMART" id="SM00530">
    <property type="entry name" value="HTH_XRE"/>
    <property type="match status" value="1"/>
</dbReference>
<dbReference type="Proteomes" id="UP000077262">
    <property type="component" value="Unassembled WGS sequence"/>
</dbReference>
<comment type="caution">
    <text evidence="2">The sequence shown here is derived from an EMBL/GenBank/DDBJ whole genome shotgun (WGS) entry which is preliminary data.</text>
</comment>
<sequence length="124" mass="13775">MTVQIVEIAGQKIAMLPVEDYQRLVDVAEDKADMVAAAEAARRRDEGEEYVPAVVVDRIMAGDSPLRAWRKYRGLTLEQLALRVPMTAAYLSDLERVKREGSVGTWMKLARALGVAIDDITIES</sequence>
<dbReference type="InterPro" id="IPR001387">
    <property type="entry name" value="Cro/C1-type_HTH"/>
</dbReference>
<dbReference type="InterPro" id="IPR010982">
    <property type="entry name" value="Lambda_DNA-bd_dom_sf"/>
</dbReference>
<feature type="domain" description="HTH cro/C1-type" evidence="1">
    <location>
        <begin position="66"/>
        <end position="120"/>
    </location>
</feature>
<dbReference type="Pfam" id="PF01381">
    <property type="entry name" value="HTH_3"/>
    <property type="match status" value="1"/>
</dbReference>
<dbReference type="RefSeq" id="WP_017499900.1">
    <property type="nucleotide sequence ID" value="NZ_CALUBW010000163.1"/>
</dbReference>
<proteinExistence type="predicted"/>
<evidence type="ECO:0000313" key="2">
    <source>
        <dbReference type="EMBL" id="OAH43955.1"/>
    </source>
</evidence>
<dbReference type="OrthoDB" id="407979at2"/>
<name>A0A177JUE6_SPHYA</name>
<dbReference type="AlphaFoldDB" id="A0A177JUE6"/>
<dbReference type="GO" id="GO:0003677">
    <property type="term" value="F:DNA binding"/>
    <property type="evidence" value="ECO:0007669"/>
    <property type="project" value="InterPro"/>
</dbReference>
<dbReference type="EMBL" id="LSTR01000032">
    <property type="protein sequence ID" value="OAH43955.1"/>
    <property type="molecule type" value="Genomic_DNA"/>
</dbReference>
<evidence type="ECO:0000259" key="1">
    <source>
        <dbReference type="PROSITE" id="PS50943"/>
    </source>
</evidence>
<dbReference type="Gene3D" id="1.10.260.40">
    <property type="entry name" value="lambda repressor-like DNA-binding domains"/>
    <property type="match status" value="1"/>
</dbReference>
<gene>
    <name evidence="2" type="ORF">AX777_12720</name>
</gene>
<dbReference type="CDD" id="cd00093">
    <property type="entry name" value="HTH_XRE"/>
    <property type="match status" value="1"/>
</dbReference>
<evidence type="ECO:0000313" key="3">
    <source>
        <dbReference type="Proteomes" id="UP000077262"/>
    </source>
</evidence>
<organism evidence="2 3">
    <name type="scientific">Sphingobium yanoikuyae</name>
    <name type="common">Sphingomonas yanoikuyae</name>
    <dbReference type="NCBI Taxonomy" id="13690"/>
    <lineage>
        <taxon>Bacteria</taxon>
        <taxon>Pseudomonadati</taxon>
        <taxon>Pseudomonadota</taxon>
        <taxon>Alphaproteobacteria</taxon>
        <taxon>Sphingomonadales</taxon>
        <taxon>Sphingomonadaceae</taxon>
        <taxon>Sphingobium</taxon>
    </lineage>
</organism>
<accession>A0A177JUE6</accession>
<protein>
    <submittedName>
        <fullName evidence="2">XRE family transcriptional regulator</fullName>
    </submittedName>
</protein>
<dbReference type="PROSITE" id="PS50943">
    <property type="entry name" value="HTH_CROC1"/>
    <property type="match status" value="1"/>
</dbReference>
<dbReference type="SUPFAM" id="SSF47413">
    <property type="entry name" value="lambda repressor-like DNA-binding domains"/>
    <property type="match status" value="1"/>
</dbReference>